<dbReference type="OrthoDB" id="2684236at2759"/>
<accession>A0A165KYC9</accession>
<organism evidence="2 3">
    <name type="scientific">Daedalea quercina L-15889</name>
    <dbReference type="NCBI Taxonomy" id="1314783"/>
    <lineage>
        <taxon>Eukaryota</taxon>
        <taxon>Fungi</taxon>
        <taxon>Dikarya</taxon>
        <taxon>Basidiomycota</taxon>
        <taxon>Agaricomycotina</taxon>
        <taxon>Agaricomycetes</taxon>
        <taxon>Polyporales</taxon>
        <taxon>Fomitopsis</taxon>
    </lineage>
</organism>
<dbReference type="Proteomes" id="UP000076727">
    <property type="component" value="Unassembled WGS sequence"/>
</dbReference>
<proteinExistence type="predicted"/>
<gene>
    <name evidence="2" type="ORF">DAEQUDRAFT_699761</name>
</gene>
<dbReference type="PANTHER" id="PTHR34365">
    <property type="entry name" value="ENOLASE (DUF1399)"/>
    <property type="match status" value="1"/>
</dbReference>
<evidence type="ECO:0000256" key="1">
    <source>
        <dbReference type="SAM" id="MobiDB-lite"/>
    </source>
</evidence>
<feature type="compositionally biased region" description="Basic and acidic residues" evidence="1">
    <location>
        <begin position="537"/>
        <end position="559"/>
    </location>
</feature>
<feature type="region of interest" description="Disordered" evidence="1">
    <location>
        <begin position="495"/>
        <end position="515"/>
    </location>
</feature>
<keyword evidence="3" id="KW-1185">Reference proteome</keyword>
<dbReference type="InterPro" id="IPR009836">
    <property type="entry name" value="GRDP-like"/>
</dbReference>
<dbReference type="STRING" id="1314783.A0A165KYC9"/>
<protein>
    <submittedName>
        <fullName evidence="2">Uncharacterized protein</fullName>
    </submittedName>
</protein>
<name>A0A165KYC9_9APHY</name>
<evidence type="ECO:0000313" key="3">
    <source>
        <dbReference type="Proteomes" id="UP000076727"/>
    </source>
</evidence>
<dbReference type="EMBL" id="KV429159">
    <property type="protein sequence ID" value="KZT63753.1"/>
    <property type="molecule type" value="Genomic_DNA"/>
</dbReference>
<feature type="region of interest" description="Disordered" evidence="1">
    <location>
        <begin position="623"/>
        <end position="642"/>
    </location>
</feature>
<sequence length="642" mass="71526">MSNHREHGNDEQDSGSTGYSFPPAFLIGPHDLIHPLVSIQYVKAHLSLLGAFSALRERVETCPQEDLPDLARNLDSTPYSPRVWVWFVCLAVERFHRWAKGVRFHQEIEVWIEAEVPPLDVLMVWHAYMLNPTWYAEDCLRLPMLHILSALSNRIIPAVIAMGDPARYQPSEERRMDWLARTRTPFDPIASLRWHLLHHKITCPRCDKSNAAPYLTPEGTGYAQDFMLTCSSCSLMISKPALAIDKFVRDLTKSHKSADARLDAYLAGTLRGSTAKADTKRAEKIKYYVVLSDRKFSRKDAEEEDWRRKIKESFSHSIAEVRTLLLVSRPPEPLVKRALSAYTDDNPFSVDLVGAVIRQGSFVSKMHALSWTAPGHFDKPTDEIVLMHAITRYHAFLDLLTTSPAAFFVPTLDIDLVWHTHQLMAGQYADDCMEYVGRYIDHDDKVEENHLSNAFDLTCTAWSKRFKVPYTHCGCPLPGAAIGAHLQHLQRKFFESGDEPSPLSPPSHADIPPATHASEHNAVHAHLNGALNSYKTAELRRQRRTREEEMQARRERDMERVQNGELDAEQYRRGRMHFAAFLAPVPFASPAGGAAGCVPVNQTTCAAVVPVGSCLAGTCASAGGGDSACSSDGGGVAGAGEG</sequence>
<dbReference type="Pfam" id="PF07173">
    <property type="entry name" value="GRDP-like"/>
    <property type="match status" value="1"/>
</dbReference>
<reference evidence="2 3" key="1">
    <citation type="journal article" date="2016" name="Mol. Biol. Evol.">
        <title>Comparative Genomics of Early-Diverging Mushroom-Forming Fungi Provides Insights into the Origins of Lignocellulose Decay Capabilities.</title>
        <authorList>
            <person name="Nagy L.G."/>
            <person name="Riley R."/>
            <person name="Tritt A."/>
            <person name="Adam C."/>
            <person name="Daum C."/>
            <person name="Floudas D."/>
            <person name="Sun H."/>
            <person name="Yadav J.S."/>
            <person name="Pangilinan J."/>
            <person name="Larsson K.H."/>
            <person name="Matsuura K."/>
            <person name="Barry K."/>
            <person name="Labutti K."/>
            <person name="Kuo R."/>
            <person name="Ohm R.A."/>
            <person name="Bhattacharya S.S."/>
            <person name="Shirouzu T."/>
            <person name="Yoshinaga Y."/>
            <person name="Martin F.M."/>
            <person name="Grigoriev I.V."/>
            <person name="Hibbett D.S."/>
        </authorList>
    </citation>
    <scope>NUCLEOTIDE SEQUENCE [LARGE SCALE GENOMIC DNA]</scope>
    <source>
        <strain evidence="2 3">L-15889</strain>
    </source>
</reference>
<dbReference type="AlphaFoldDB" id="A0A165KYC9"/>
<evidence type="ECO:0000313" key="2">
    <source>
        <dbReference type="EMBL" id="KZT63753.1"/>
    </source>
</evidence>
<dbReference type="PANTHER" id="PTHR34365:SF7">
    <property type="entry name" value="GLYCINE-RICH DOMAIN-CONTAINING PROTEIN 1"/>
    <property type="match status" value="1"/>
</dbReference>
<feature type="region of interest" description="Disordered" evidence="1">
    <location>
        <begin position="534"/>
        <end position="559"/>
    </location>
</feature>